<proteinExistence type="predicted"/>
<name>A0A1E3HP31_9TREE</name>
<protein>
    <submittedName>
        <fullName evidence="2">Uncharacterized protein</fullName>
    </submittedName>
</protein>
<sequence>MSPVNIRRASSSIAKTPMAFSRASSSQAQTFFDPPKKGNGRTLPISTLRSLVSLHHSSAGFLQSPTDLPAGFENAFRYTKPPQFKSYKDFREEVNKLQDLHPPGGMENLVEKPVKNSYRSQGSSKDVYTGVQRAFKAQNNGYFVDSLNAGVPKDKRNLTERQIRVREAVYGIWERGGKGMNRTAPGLDGILEYLEAKGKSVREYAKEWENRSDGSTQDKV</sequence>
<dbReference type="KEGG" id="cdep:91085972"/>
<dbReference type="Proteomes" id="UP000094043">
    <property type="component" value="Chromosome 2"/>
</dbReference>
<dbReference type="OrthoDB" id="2569556at2759"/>
<evidence type="ECO:0000256" key="1">
    <source>
        <dbReference type="SAM" id="MobiDB-lite"/>
    </source>
</evidence>
<evidence type="ECO:0000313" key="3">
    <source>
        <dbReference type="Proteomes" id="UP000094043"/>
    </source>
</evidence>
<evidence type="ECO:0000313" key="2">
    <source>
        <dbReference type="EMBL" id="WVN86591.1"/>
    </source>
</evidence>
<gene>
    <name evidence="2" type="ORF">L203_101759</name>
</gene>
<dbReference type="AlphaFoldDB" id="A0A1E3HP31"/>
<dbReference type="EMBL" id="CP143785">
    <property type="protein sequence ID" value="WVN86591.1"/>
    <property type="molecule type" value="Genomic_DNA"/>
</dbReference>
<reference evidence="2" key="1">
    <citation type="submission" date="2016-06" db="EMBL/GenBank/DDBJ databases">
        <authorList>
            <person name="Cuomo C."/>
            <person name="Litvintseva A."/>
            <person name="Heitman J."/>
            <person name="Chen Y."/>
            <person name="Sun S."/>
            <person name="Springer D."/>
            <person name="Dromer F."/>
            <person name="Young S."/>
            <person name="Zeng Q."/>
            <person name="Chapman S."/>
            <person name="Gujja S."/>
            <person name="Saif S."/>
            <person name="Birren B."/>
        </authorList>
    </citation>
    <scope>NUCLEOTIDE SEQUENCE</scope>
    <source>
        <strain evidence="2">CBS 7841</strain>
    </source>
</reference>
<reference evidence="2" key="2">
    <citation type="journal article" date="2022" name="Elife">
        <title>Obligate sexual reproduction of a homothallic fungus closely related to the Cryptococcus pathogenic species complex.</title>
        <authorList>
            <person name="Passer A.R."/>
            <person name="Clancey S.A."/>
            <person name="Shea T."/>
            <person name="David-Palma M."/>
            <person name="Averette A.F."/>
            <person name="Boekhout T."/>
            <person name="Porcel B.M."/>
            <person name="Nowrousian M."/>
            <person name="Cuomo C.A."/>
            <person name="Sun S."/>
            <person name="Heitman J."/>
            <person name="Coelho M.A."/>
        </authorList>
    </citation>
    <scope>NUCLEOTIDE SEQUENCE</scope>
    <source>
        <strain evidence="2">CBS 7841</strain>
    </source>
</reference>
<accession>A0A1E3HP31</accession>
<reference evidence="2" key="3">
    <citation type="submission" date="2024-01" db="EMBL/GenBank/DDBJ databases">
        <authorList>
            <person name="Coelho M.A."/>
            <person name="David-Palma M."/>
            <person name="Shea T."/>
            <person name="Sun S."/>
            <person name="Cuomo C.A."/>
            <person name="Heitman J."/>
        </authorList>
    </citation>
    <scope>NUCLEOTIDE SEQUENCE</scope>
    <source>
        <strain evidence="2">CBS 7841</strain>
    </source>
</reference>
<keyword evidence="3" id="KW-1185">Reference proteome</keyword>
<organism evidence="2 3">
    <name type="scientific">Cryptococcus depauperatus CBS 7841</name>
    <dbReference type="NCBI Taxonomy" id="1295531"/>
    <lineage>
        <taxon>Eukaryota</taxon>
        <taxon>Fungi</taxon>
        <taxon>Dikarya</taxon>
        <taxon>Basidiomycota</taxon>
        <taxon>Agaricomycotina</taxon>
        <taxon>Tremellomycetes</taxon>
        <taxon>Tremellales</taxon>
        <taxon>Cryptococcaceae</taxon>
        <taxon>Cryptococcus</taxon>
    </lineage>
</organism>
<dbReference type="VEuPathDB" id="FungiDB:L203_06189"/>
<dbReference type="RefSeq" id="XP_066067291.1">
    <property type="nucleotide sequence ID" value="XM_066211194.1"/>
</dbReference>
<dbReference type="GeneID" id="91085972"/>
<feature type="region of interest" description="Disordered" evidence="1">
    <location>
        <begin position="1"/>
        <end position="41"/>
    </location>
</feature>